<dbReference type="InterPro" id="IPR019819">
    <property type="entry name" value="Carboxylesterase_B_CS"/>
</dbReference>
<dbReference type="STRING" id="5539.A0A3E2H2K0"/>
<evidence type="ECO:0000256" key="1">
    <source>
        <dbReference type="ARBA" id="ARBA00005964"/>
    </source>
</evidence>
<evidence type="ECO:0000256" key="3">
    <source>
        <dbReference type="RuleBase" id="RU361235"/>
    </source>
</evidence>
<keyword evidence="3" id="KW-0732">Signal</keyword>
<dbReference type="PANTHER" id="PTHR43918:SF4">
    <property type="entry name" value="CARBOXYLIC ESTER HYDROLASE"/>
    <property type="match status" value="1"/>
</dbReference>
<accession>A0A3E2H2K0</accession>
<dbReference type="PANTHER" id="PTHR43918">
    <property type="entry name" value="ACETYLCHOLINESTERASE"/>
    <property type="match status" value="1"/>
</dbReference>
<feature type="non-terminal residue" evidence="5">
    <location>
        <position position="1"/>
    </location>
</feature>
<evidence type="ECO:0000256" key="2">
    <source>
        <dbReference type="ARBA" id="ARBA00022801"/>
    </source>
</evidence>
<dbReference type="SUPFAM" id="SSF53474">
    <property type="entry name" value="alpha/beta-Hydrolases"/>
    <property type="match status" value="1"/>
</dbReference>
<dbReference type="InterPro" id="IPR029058">
    <property type="entry name" value="AB_hydrolase_fold"/>
</dbReference>
<dbReference type="PROSITE" id="PS00122">
    <property type="entry name" value="CARBOXYLESTERASE_B_1"/>
    <property type="match status" value="1"/>
</dbReference>
<feature type="chain" id="PRO_5017496315" description="Carboxylic ester hydrolase" evidence="3">
    <location>
        <begin position="18"/>
        <end position="640"/>
    </location>
</feature>
<keyword evidence="6" id="KW-1185">Reference proteome</keyword>
<dbReference type="AlphaFoldDB" id="A0A3E2H2K0"/>
<dbReference type="InterPro" id="IPR002018">
    <property type="entry name" value="CarbesteraseB"/>
</dbReference>
<comment type="caution">
    <text evidence="5">The sequence shown here is derived from an EMBL/GenBank/DDBJ whole genome shotgun (WGS) entry which is preliminary data.</text>
</comment>
<protein>
    <recommendedName>
        <fullName evidence="3">Carboxylic ester hydrolase</fullName>
        <ecNumber evidence="3">3.1.1.-</ecNumber>
    </recommendedName>
</protein>
<dbReference type="OrthoDB" id="408631at2759"/>
<evidence type="ECO:0000313" key="6">
    <source>
        <dbReference type="Proteomes" id="UP000258309"/>
    </source>
</evidence>
<feature type="non-terminal residue" evidence="5">
    <location>
        <position position="640"/>
    </location>
</feature>
<dbReference type="InterPro" id="IPR019826">
    <property type="entry name" value="Carboxylesterase_B_AS"/>
</dbReference>
<dbReference type="Gene3D" id="3.40.50.1820">
    <property type="entry name" value="alpha/beta hydrolase"/>
    <property type="match status" value="1"/>
</dbReference>
<evidence type="ECO:0000259" key="4">
    <source>
        <dbReference type="Pfam" id="PF00135"/>
    </source>
</evidence>
<dbReference type="EMBL" id="NCSJ02000198">
    <property type="protein sequence ID" value="RFU27609.1"/>
    <property type="molecule type" value="Genomic_DNA"/>
</dbReference>
<dbReference type="Pfam" id="PF00135">
    <property type="entry name" value="COesterase"/>
    <property type="match status" value="1"/>
</dbReference>
<dbReference type="Proteomes" id="UP000258309">
    <property type="component" value="Unassembled WGS sequence"/>
</dbReference>
<sequence length="640" mass="70645">MHTLVLFSLLQLAATLAIPGTDNHNEPIVNLGYSTYRGVRIDAGIDQYLGMRYAEPPLGELRFRAPRDPVRTETLQDASSFGPICAGTGQTTSTSVAEDCLFINVFTPSHPTVRSKLPVWVYIQGGGYATNSNANYNGTGVVQSSGYDIVFVNFNYRVGALGFLAGEKVKQNGDLNAGLLDQRKVLQWVQKYIHLFGGDPNHVVIHGSSAGAGSVSYHLTAYGGRNEHLFVGAVPESTFWPTQRTVPEMEFQFERFVDDCGCSGYRDPLSCLRSVDISIIQAANVLKPFPGGSSTPVPEWYFLPVTDGSLVPDRLYNSFVKGKFIKVPVLVGDDTDEGSIFAIDATSQADISNWFKNNYPKLSNSQLDAVNRQYPLMTPLPNHAAYFPSASAIYGDATFTCPGNQIAISAAQFVSPEKVWNYRYNVLDPVLINQGEGVPHTFETSAIFGPTNAGSADTATYEGINADIVPVVMDYWISFVKKLDPNPEKFSQAPYWEPFGRGLGKRLKLQTNATEMEALPRDLTQHYSCLVPGTWPSRARSGNNASQAVPFDPWLRKDIGLGGRMVKVAPESMVIHGSIAEWQEWMDVDFDRHIRNAESTDKEMESESNREYVEVPIPRGLVPLRVFLKEGRCTYTEPNI</sequence>
<dbReference type="PROSITE" id="PS00941">
    <property type="entry name" value="CARBOXYLESTERASE_B_2"/>
    <property type="match status" value="1"/>
</dbReference>
<keyword evidence="2 3" id="KW-0378">Hydrolase</keyword>
<dbReference type="GO" id="GO:0052689">
    <property type="term" value="F:carboxylic ester hydrolase activity"/>
    <property type="evidence" value="ECO:0007669"/>
    <property type="project" value="TreeGrafter"/>
</dbReference>
<proteinExistence type="inferred from homology"/>
<dbReference type="OMA" id="EWSKGGF"/>
<dbReference type="InterPro" id="IPR050654">
    <property type="entry name" value="AChE-related_enzymes"/>
</dbReference>
<organism evidence="5 6">
    <name type="scientific">Scytalidium lignicola</name>
    <name type="common">Hyphomycete</name>
    <dbReference type="NCBI Taxonomy" id="5539"/>
    <lineage>
        <taxon>Eukaryota</taxon>
        <taxon>Fungi</taxon>
        <taxon>Dikarya</taxon>
        <taxon>Ascomycota</taxon>
        <taxon>Pezizomycotina</taxon>
        <taxon>Leotiomycetes</taxon>
        <taxon>Leotiomycetes incertae sedis</taxon>
        <taxon>Scytalidium</taxon>
    </lineage>
</organism>
<feature type="signal peptide" evidence="3">
    <location>
        <begin position="1"/>
        <end position="17"/>
    </location>
</feature>
<reference evidence="5 6" key="1">
    <citation type="submission" date="2018-05" db="EMBL/GenBank/DDBJ databases">
        <title>Draft genome sequence of Scytalidium lignicola DSM 105466, a ubiquitous saprotrophic fungus.</title>
        <authorList>
            <person name="Buettner E."/>
            <person name="Gebauer A.M."/>
            <person name="Hofrichter M."/>
            <person name="Liers C."/>
            <person name="Kellner H."/>
        </authorList>
    </citation>
    <scope>NUCLEOTIDE SEQUENCE [LARGE SCALE GENOMIC DNA]</scope>
    <source>
        <strain evidence="5 6">DSM 105466</strain>
    </source>
</reference>
<comment type="similarity">
    <text evidence="1 3">Belongs to the type-B carboxylesterase/lipase family.</text>
</comment>
<name>A0A3E2H2K0_SCYLI</name>
<dbReference type="EC" id="3.1.1.-" evidence="3"/>
<evidence type="ECO:0000313" key="5">
    <source>
        <dbReference type="EMBL" id="RFU27609.1"/>
    </source>
</evidence>
<feature type="domain" description="Carboxylesterase type B" evidence="4">
    <location>
        <begin position="27"/>
        <end position="518"/>
    </location>
</feature>
<gene>
    <name evidence="5" type="ORF">B7463_g8737</name>
</gene>